<dbReference type="EMBL" id="GGFL01007346">
    <property type="protein sequence ID" value="MBW71524.1"/>
    <property type="molecule type" value="Transcribed_RNA"/>
</dbReference>
<accession>A0A2M4D1R1</accession>
<reference evidence="1" key="1">
    <citation type="submission" date="2018-01" db="EMBL/GenBank/DDBJ databases">
        <title>An insight into the sialome of Amazonian anophelines.</title>
        <authorList>
            <person name="Ribeiro J.M."/>
            <person name="Scarpassa V."/>
            <person name="Calvo E."/>
        </authorList>
    </citation>
    <scope>NUCLEOTIDE SEQUENCE</scope>
</reference>
<sequence length="150" mass="14506">MAYRVAAAAVVAGWRDVAAAVVPVHADDVANVAGEAVDWGCTAVAFAAAEDGVVVVVDDDDANGGACAGSRTFVAFANGPGVVHDDALKCHDPWRNDANEVSVAVAAGTDGVDQPKGEHGALGNIVAADDAAVAVAAAAAAAGGDGGDVD</sequence>
<dbReference type="AlphaFoldDB" id="A0A2M4D1R1"/>
<name>A0A2M4D1R1_ANODA</name>
<proteinExistence type="predicted"/>
<evidence type="ECO:0000313" key="1">
    <source>
        <dbReference type="EMBL" id="MBW71524.1"/>
    </source>
</evidence>
<protein>
    <submittedName>
        <fullName evidence="1">Putative secreted protein</fullName>
    </submittedName>
</protein>
<organism evidence="1">
    <name type="scientific">Anopheles darlingi</name>
    <name type="common">Mosquito</name>
    <dbReference type="NCBI Taxonomy" id="43151"/>
    <lineage>
        <taxon>Eukaryota</taxon>
        <taxon>Metazoa</taxon>
        <taxon>Ecdysozoa</taxon>
        <taxon>Arthropoda</taxon>
        <taxon>Hexapoda</taxon>
        <taxon>Insecta</taxon>
        <taxon>Pterygota</taxon>
        <taxon>Neoptera</taxon>
        <taxon>Endopterygota</taxon>
        <taxon>Diptera</taxon>
        <taxon>Nematocera</taxon>
        <taxon>Culicoidea</taxon>
        <taxon>Culicidae</taxon>
        <taxon>Anophelinae</taxon>
        <taxon>Anopheles</taxon>
    </lineage>
</organism>